<reference evidence="3" key="1">
    <citation type="submission" date="2017-09" db="EMBL/GenBank/DDBJ databases">
        <title>Genome sequence of Nannocystis excedens DSM 71.</title>
        <authorList>
            <person name="Blom J."/>
        </authorList>
    </citation>
    <scope>NUCLEOTIDE SEQUENCE [LARGE SCALE GENOMIC DNA]</scope>
    <source>
        <strain evidence="3">type strain: E19</strain>
    </source>
</reference>
<dbReference type="Gene3D" id="2.40.50.140">
    <property type="entry name" value="Nucleic acid-binding proteins"/>
    <property type="match status" value="1"/>
</dbReference>
<accession>A0A2C9D274</accession>
<evidence type="ECO:0008006" key="4">
    <source>
        <dbReference type="Google" id="ProtNLM"/>
    </source>
</evidence>
<sequence length="248" mass="28646">MGFKPSFNPDTGTVKCLVRLSYCKILKKTPSTAGGKLMYRTNGLIMKKTKEGRQNKAVVDEAVDAIISERWPGKDPERLLKAFDSKRLPIFDGDDNLTPDGDVREHYEDTWYLKLNSDKKVKLRNRKGEEIDADEAEELFVSGFWAIAYFHFYAITDKDKGGNGIFATIDGIQYYKRDEEFTGGGIDDSEFEDYGDEDEEDDDLDRKPARRRTASSIDDDEDERPRRRKPADDDEDDRPRRRRSFDDI</sequence>
<dbReference type="KEGG" id="hdi:HDIA_0707"/>
<name>A0A2C9D274_9HYPH</name>
<proteinExistence type="predicted"/>
<gene>
    <name evidence="2" type="ORF">HDIA_0707</name>
</gene>
<evidence type="ECO:0000256" key="1">
    <source>
        <dbReference type="SAM" id="MobiDB-lite"/>
    </source>
</evidence>
<dbReference type="InterPro" id="IPR022595">
    <property type="entry name" value="Enc34_ssDNA-bd"/>
</dbReference>
<dbReference type="AlphaFoldDB" id="A0A2C9D274"/>
<feature type="compositionally biased region" description="Acidic residues" evidence="1">
    <location>
        <begin position="187"/>
        <end position="203"/>
    </location>
</feature>
<dbReference type="SUPFAM" id="SSF50249">
    <property type="entry name" value="Nucleic acid-binding proteins"/>
    <property type="match status" value="1"/>
</dbReference>
<dbReference type="Proteomes" id="UP000223606">
    <property type="component" value="Chromosome 1"/>
</dbReference>
<dbReference type="InterPro" id="IPR012340">
    <property type="entry name" value="NA-bd_OB-fold"/>
</dbReference>
<organism evidence="2 3">
    <name type="scientific">Hartmannibacter diazotrophicus</name>
    <dbReference type="NCBI Taxonomy" id="1482074"/>
    <lineage>
        <taxon>Bacteria</taxon>
        <taxon>Pseudomonadati</taxon>
        <taxon>Pseudomonadota</taxon>
        <taxon>Alphaproteobacteria</taxon>
        <taxon>Hyphomicrobiales</taxon>
        <taxon>Pleomorphomonadaceae</taxon>
        <taxon>Hartmannibacter</taxon>
    </lineage>
</organism>
<dbReference type="RefSeq" id="WP_099554413.1">
    <property type="nucleotide sequence ID" value="NZ_LT960614.1"/>
</dbReference>
<evidence type="ECO:0000313" key="2">
    <source>
        <dbReference type="EMBL" id="SON54248.1"/>
    </source>
</evidence>
<keyword evidence="3" id="KW-1185">Reference proteome</keyword>
<dbReference type="EMBL" id="LT960614">
    <property type="protein sequence ID" value="SON54248.1"/>
    <property type="molecule type" value="Genomic_DNA"/>
</dbReference>
<evidence type="ECO:0000313" key="3">
    <source>
        <dbReference type="Proteomes" id="UP000223606"/>
    </source>
</evidence>
<dbReference type="OrthoDB" id="7860300at2"/>
<protein>
    <recommendedName>
        <fullName evidence="4">DUF2815 domain-containing protein</fullName>
    </recommendedName>
</protein>
<feature type="region of interest" description="Disordered" evidence="1">
    <location>
        <begin position="183"/>
        <end position="248"/>
    </location>
</feature>
<dbReference type="Pfam" id="PF10991">
    <property type="entry name" value="Enc34_ssDNA-bd"/>
    <property type="match status" value="1"/>
</dbReference>